<feature type="domain" description="ABC transporter" evidence="9">
    <location>
        <begin position="361"/>
        <end position="600"/>
    </location>
</feature>
<evidence type="ECO:0000256" key="1">
    <source>
        <dbReference type="ARBA" id="ARBA00004651"/>
    </source>
</evidence>
<feature type="transmembrane region" description="Helical" evidence="8">
    <location>
        <begin position="80"/>
        <end position="105"/>
    </location>
</feature>
<protein>
    <submittedName>
        <fullName evidence="11">ATP-binding cassette subfamily B multidrug efflux pump</fullName>
    </submittedName>
</protein>
<dbReference type="PROSITE" id="PS50893">
    <property type="entry name" value="ABC_TRANSPORTER_2"/>
    <property type="match status" value="1"/>
</dbReference>
<keyword evidence="4 11" id="KW-0067">ATP-binding</keyword>
<organism evidence="11 12">
    <name type="scientific">Rhodothalassium salexigens DSM 2132</name>
    <dbReference type="NCBI Taxonomy" id="1188247"/>
    <lineage>
        <taxon>Bacteria</taxon>
        <taxon>Pseudomonadati</taxon>
        <taxon>Pseudomonadota</taxon>
        <taxon>Alphaproteobacteria</taxon>
        <taxon>Rhodothalassiales</taxon>
        <taxon>Rhodothalassiaceae</taxon>
        <taxon>Rhodothalassium</taxon>
    </lineage>
</organism>
<dbReference type="SMART" id="SM00382">
    <property type="entry name" value="AAA"/>
    <property type="match status" value="1"/>
</dbReference>
<dbReference type="PROSITE" id="PS00211">
    <property type="entry name" value="ABC_TRANSPORTER_1"/>
    <property type="match status" value="1"/>
</dbReference>
<reference evidence="11 12" key="1">
    <citation type="submission" date="2019-03" db="EMBL/GenBank/DDBJ databases">
        <title>Genomic Encyclopedia of Type Strains, Phase IV (KMG-IV): sequencing the most valuable type-strain genomes for metagenomic binning, comparative biology and taxonomic classification.</title>
        <authorList>
            <person name="Goeker M."/>
        </authorList>
    </citation>
    <scope>NUCLEOTIDE SEQUENCE [LARGE SCALE GENOMIC DNA]</scope>
    <source>
        <strain evidence="11 12">DSM 2132</strain>
    </source>
</reference>
<dbReference type="InParanoid" id="A0A4R2PBT1"/>
<comment type="caution">
    <text evidence="11">The sequence shown here is derived from an EMBL/GenBank/DDBJ whole genome shotgun (WGS) entry which is preliminary data.</text>
</comment>
<comment type="function">
    <text evidence="7">Part of an ABC transporter complex. Transmembrane domains (TMD) form a pore in the inner membrane and the ATP-binding domain (NBD) is responsible for energy generation.</text>
</comment>
<accession>A0A4R2PBT1</accession>
<feature type="domain" description="ABC transmembrane type-1" evidence="10">
    <location>
        <begin position="41"/>
        <end position="327"/>
    </location>
</feature>
<dbReference type="PROSITE" id="PS50929">
    <property type="entry name" value="ABC_TM1F"/>
    <property type="match status" value="1"/>
</dbReference>
<dbReference type="PANTHER" id="PTHR24221">
    <property type="entry name" value="ATP-BINDING CASSETTE SUB-FAMILY B"/>
    <property type="match status" value="1"/>
</dbReference>
<dbReference type="EMBL" id="SLXO01000009">
    <property type="protein sequence ID" value="TCP32593.1"/>
    <property type="molecule type" value="Genomic_DNA"/>
</dbReference>
<dbReference type="Gene3D" id="3.40.50.300">
    <property type="entry name" value="P-loop containing nucleotide triphosphate hydrolases"/>
    <property type="match status" value="1"/>
</dbReference>
<dbReference type="Pfam" id="PF00664">
    <property type="entry name" value="ABC_membrane"/>
    <property type="match status" value="1"/>
</dbReference>
<keyword evidence="2 8" id="KW-0812">Transmembrane</keyword>
<feature type="transmembrane region" description="Helical" evidence="8">
    <location>
        <begin position="184"/>
        <end position="203"/>
    </location>
</feature>
<dbReference type="InterPro" id="IPR017871">
    <property type="entry name" value="ABC_transporter-like_CS"/>
</dbReference>
<dbReference type="GO" id="GO:0005524">
    <property type="term" value="F:ATP binding"/>
    <property type="evidence" value="ECO:0007669"/>
    <property type="project" value="UniProtKB-KW"/>
</dbReference>
<dbReference type="AlphaFoldDB" id="A0A4R2PBT1"/>
<dbReference type="SUPFAM" id="SSF90123">
    <property type="entry name" value="ABC transporter transmembrane region"/>
    <property type="match status" value="1"/>
</dbReference>
<dbReference type="OrthoDB" id="9808328at2"/>
<sequence>MLRWFETRLEAFPSDPAEQPPRGLWAYCWHYARSAKGLIGAMAATSAAVAILEVWLFAVLGQLVDWLDGADRATFLAEYGWTLVGMSVVVLVVLPAMALLSGLVVHQGLLGPFPMRIRWLTHKYLLGQSLSFFQDDFAGRIATKLMQTSLAVREVVLKLTDVLLYVGVYFLGTLALLGGSDWRLMVPMVLWFLGYVAMMRFFLPRLQDRSERQADARADMTGRVVDSYANVQTVKLFARSGREERYARDGMDGFLATVFAQMRLVTGLQTCLYTLNSLLVFGVAGLSIHLWLTQAVSLGEIAVAISIVLRQSGMAQWIMWEISALFENIGTIRDGIATFARPRAIVDRPDARALTVTRGAIRYDGVAFHYGKGSGVIDDLTLEIGAGERVGLIGRSGAGKSTLVNLLLRFHDVEAGRILIDGQDIAAVTQESLRRSIGMVTQEPGLLNRSVRDNIRFGSPEACDTAVWRAAERAHAAEFITGLVDHKGRTGLDAHVGDRGVKLSGGQRQRIAIARMFLKDAPVLLLDEATSALDSEVEAAIQDSLAELMAGKTVIAIAHRLSTIASMDRLIVLDRGRIVEQGTHDDLLRAGGLYARLWQRQSGGFLTEEAAAE</sequence>
<dbReference type="InterPro" id="IPR011527">
    <property type="entry name" value="ABC1_TM_dom"/>
</dbReference>
<evidence type="ECO:0000256" key="3">
    <source>
        <dbReference type="ARBA" id="ARBA00022741"/>
    </source>
</evidence>
<evidence type="ECO:0000256" key="7">
    <source>
        <dbReference type="ARBA" id="ARBA00024725"/>
    </source>
</evidence>
<dbReference type="InterPro" id="IPR036640">
    <property type="entry name" value="ABC1_TM_sf"/>
</dbReference>
<dbReference type="GO" id="GO:0140359">
    <property type="term" value="F:ABC-type transporter activity"/>
    <property type="evidence" value="ECO:0007669"/>
    <property type="project" value="InterPro"/>
</dbReference>
<dbReference type="FunFam" id="3.40.50.300:FF:000218">
    <property type="entry name" value="Multidrug ABC transporter ATP-binding protein"/>
    <property type="match status" value="1"/>
</dbReference>
<evidence type="ECO:0000259" key="10">
    <source>
        <dbReference type="PROSITE" id="PS50929"/>
    </source>
</evidence>
<dbReference type="GO" id="GO:0034040">
    <property type="term" value="F:ATPase-coupled lipid transmembrane transporter activity"/>
    <property type="evidence" value="ECO:0007669"/>
    <property type="project" value="TreeGrafter"/>
</dbReference>
<evidence type="ECO:0000256" key="6">
    <source>
        <dbReference type="ARBA" id="ARBA00023136"/>
    </source>
</evidence>
<evidence type="ECO:0000256" key="5">
    <source>
        <dbReference type="ARBA" id="ARBA00022989"/>
    </source>
</evidence>
<evidence type="ECO:0000256" key="8">
    <source>
        <dbReference type="SAM" id="Phobius"/>
    </source>
</evidence>
<dbReference type="Pfam" id="PF00005">
    <property type="entry name" value="ABC_tran"/>
    <property type="match status" value="1"/>
</dbReference>
<dbReference type="GO" id="GO:0005886">
    <property type="term" value="C:plasma membrane"/>
    <property type="evidence" value="ECO:0007669"/>
    <property type="project" value="UniProtKB-SubCell"/>
</dbReference>
<dbReference type="RefSeq" id="WP_132709078.1">
    <property type="nucleotide sequence ID" value="NZ_JACIGF010000009.1"/>
</dbReference>
<dbReference type="InterPro" id="IPR003593">
    <property type="entry name" value="AAA+_ATPase"/>
</dbReference>
<feature type="transmembrane region" description="Helical" evidence="8">
    <location>
        <begin position="38"/>
        <end position="60"/>
    </location>
</feature>
<keyword evidence="12" id="KW-1185">Reference proteome</keyword>
<dbReference type="InterPro" id="IPR003439">
    <property type="entry name" value="ABC_transporter-like_ATP-bd"/>
</dbReference>
<proteinExistence type="predicted"/>
<keyword evidence="6 8" id="KW-0472">Membrane</keyword>
<name>A0A4R2PBT1_RHOSA</name>
<dbReference type="GO" id="GO:0016887">
    <property type="term" value="F:ATP hydrolysis activity"/>
    <property type="evidence" value="ECO:0007669"/>
    <property type="project" value="InterPro"/>
</dbReference>
<dbReference type="InterPro" id="IPR039421">
    <property type="entry name" value="Type_1_exporter"/>
</dbReference>
<comment type="subcellular location">
    <subcellularLocation>
        <location evidence="1">Cell membrane</location>
        <topology evidence="1">Multi-pass membrane protein</topology>
    </subcellularLocation>
</comment>
<feature type="transmembrane region" description="Helical" evidence="8">
    <location>
        <begin position="155"/>
        <end position="178"/>
    </location>
</feature>
<dbReference type="Gene3D" id="1.20.1560.10">
    <property type="entry name" value="ABC transporter type 1, transmembrane domain"/>
    <property type="match status" value="1"/>
</dbReference>
<dbReference type="Proteomes" id="UP000295399">
    <property type="component" value="Unassembled WGS sequence"/>
</dbReference>
<keyword evidence="5 8" id="KW-1133">Transmembrane helix</keyword>
<evidence type="ECO:0000256" key="2">
    <source>
        <dbReference type="ARBA" id="ARBA00022692"/>
    </source>
</evidence>
<keyword evidence="3" id="KW-0547">Nucleotide-binding</keyword>
<dbReference type="FunFam" id="1.20.1560.10:FF:000070">
    <property type="entry name" value="Multidrug ABC transporter ATP-binding protein"/>
    <property type="match status" value="1"/>
</dbReference>
<evidence type="ECO:0000313" key="11">
    <source>
        <dbReference type="EMBL" id="TCP32593.1"/>
    </source>
</evidence>
<evidence type="ECO:0000259" key="9">
    <source>
        <dbReference type="PROSITE" id="PS50893"/>
    </source>
</evidence>
<evidence type="ECO:0000256" key="4">
    <source>
        <dbReference type="ARBA" id="ARBA00022840"/>
    </source>
</evidence>
<dbReference type="SUPFAM" id="SSF52540">
    <property type="entry name" value="P-loop containing nucleoside triphosphate hydrolases"/>
    <property type="match status" value="1"/>
</dbReference>
<gene>
    <name evidence="11" type="ORF">EV659_10985</name>
</gene>
<evidence type="ECO:0000313" key="12">
    <source>
        <dbReference type="Proteomes" id="UP000295399"/>
    </source>
</evidence>
<dbReference type="InterPro" id="IPR027417">
    <property type="entry name" value="P-loop_NTPase"/>
</dbReference>
<dbReference type="PANTHER" id="PTHR24221:SF203">
    <property type="entry name" value="ATP-BINDING_PERMEASE FUSION ABC TRANSPORTER-RELATED"/>
    <property type="match status" value="1"/>
</dbReference>
<feature type="transmembrane region" description="Helical" evidence="8">
    <location>
        <begin position="271"/>
        <end position="292"/>
    </location>
</feature>